<dbReference type="RefSeq" id="XP_019018878.1">
    <property type="nucleotide sequence ID" value="XM_019164010.1"/>
</dbReference>
<dbReference type="AlphaFoldDB" id="A0A1E3NNV3"/>
<dbReference type="EMBL" id="KV454002">
    <property type="protein sequence ID" value="ODQ47765.1"/>
    <property type="molecule type" value="Genomic_DNA"/>
</dbReference>
<evidence type="ECO:0000313" key="1">
    <source>
        <dbReference type="EMBL" id="ODQ47765.1"/>
    </source>
</evidence>
<organism evidence="1 2">
    <name type="scientific">Pichia membranifaciens NRRL Y-2026</name>
    <dbReference type="NCBI Taxonomy" id="763406"/>
    <lineage>
        <taxon>Eukaryota</taxon>
        <taxon>Fungi</taxon>
        <taxon>Dikarya</taxon>
        <taxon>Ascomycota</taxon>
        <taxon>Saccharomycotina</taxon>
        <taxon>Pichiomycetes</taxon>
        <taxon>Pichiales</taxon>
        <taxon>Pichiaceae</taxon>
        <taxon>Pichia</taxon>
    </lineage>
</organism>
<name>A0A1E3NNV3_9ASCO</name>
<reference evidence="1 2" key="1">
    <citation type="journal article" date="2016" name="Proc. Natl. Acad. Sci. U.S.A.">
        <title>Comparative genomics of biotechnologically important yeasts.</title>
        <authorList>
            <person name="Riley R."/>
            <person name="Haridas S."/>
            <person name="Wolfe K.H."/>
            <person name="Lopes M.R."/>
            <person name="Hittinger C.T."/>
            <person name="Goeker M."/>
            <person name="Salamov A.A."/>
            <person name="Wisecaver J.H."/>
            <person name="Long T.M."/>
            <person name="Calvey C.H."/>
            <person name="Aerts A.L."/>
            <person name="Barry K.W."/>
            <person name="Choi C."/>
            <person name="Clum A."/>
            <person name="Coughlan A.Y."/>
            <person name="Deshpande S."/>
            <person name="Douglass A.P."/>
            <person name="Hanson S.J."/>
            <person name="Klenk H.-P."/>
            <person name="LaButti K.M."/>
            <person name="Lapidus A."/>
            <person name="Lindquist E.A."/>
            <person name="Lipzen A.M."/>
            <person name="Meier-Kolthoff J.P."/>
            <person name="Ohm R.A."/>
            <person name="Otillar R.P."/>
            <person name="Pangilinan J.L."/>
            <person name="Peng Y."/>
            <person name="Rokas A."/>
            <person name="Rosa C.A."/>
            <person name="Scheuner C."/>
            <person name="Sibirny A.A."/>
            <person name="Slot J.C."/>
            <person name="Stielow J.B."/>
            <person name="Sun H."/>
            <person name="Kurtzman C.P."/>
            <person name="Blackwell M."/>
            <person name="Grigoriev I.V."/>
            <person name="Jeffries T.W."/>
        </authorList>
    </citation>
    <scope>NUCLEOTIDE SEQUENCE [LARGE SCALE GENOMIC DNA]</scope>
    <source>
        <strain evidence="1 2">NRRL Y-2026</strain>
    </source>
</reference>
<dbReference type="GeneID" id="30180697"/>
<protein>
    <submittedName>
        <fullName evidence="1">Uncharacterized protein</fullName>
    </submittedName>
</protein>
<proteinExistence type="predicted"/>
<gene>
    <name evidence="1" type="ORF">PICMEDRAFT_71797</name>
</gene>
<dbReference type="Proteomes" id="UP000094455">
    <property type="component" value="Unassembled WGS sequence"/>
</dbReference>
<evidence type="ECO:0000313" key="2">
    <source>
        <dbReference type="Proteomes" id="UP000094455"/>
    </source>
</evidence>
<keyword evidence="2" id="KW-1185">Reference proteome</keyword>
<sequence length="116" mass="13386">MLRFEVQILKVTLLVFEKRIIESEDLLSPSSSSILDWGVTPGYQLDNPFPTISFITSISFGVSLRIYATDIDHRKTATYSTQPNEVWNLKTNFFVVEASMIFDTVRKTDILRVFQF</sequence>
<accession>A0A1E3NNV3</accession>